<dbReference type="CDD" id="cd10032">
    <property type="entry name" value="UDG-F6_HDG"/>
    <property type="match status" value="1"/>
</dbReference>
<dbReference type="NCBIfam" id="TIGR04274">
    <property type="entry name" value="hypoxanDNAglyco"/>
    <property type="match status" value="1"/>
</dbReference>
<dbReference type="eggNOG" id="COG3663">
    <property type="taxonomic scope" value="Bacteria"/>
</dbReference>
<sequence length="160" mass="18530">MIQHHTIEPVIFPDSKVLILGSFPSIKSFEEGFYYAHPRNQFWQILNQIFGESIQTKEDKIALCKKYHIALFDSAASLQREANNSSDTNLKNIEVNDFEKILNEYPNIKTILFTGKKAEQIFNKKYKDLDIEKILLPSTSPAHASMKFEEKLTKYKEALT</sequence>
<organism evidence="2 3">
    <name type="scientific">Sulfurimonas autotrophica (strain ATCC BAA-671 / DSM 16294 / JCM 11897 / OK10)</name>
    <dbReference type="NCBI Taxonomy" id="563040"/>
    <lineage>
        <taxon>Bacteria</taxon>
        <taxon>Pseudomonadati</taxon>
        <taxon>Campylobacterota</taxon>
        <taxon>Epsilonproteobacteria</taxon>
        <taxon>Campylobacterales</taxon>
        <taxon>Sulfurimonadaceae</taxon>
        <taxon>Sulfurimonas</taxon>
    </lineage>
</organism>
<dbReference type="HOGENOM" id="CLU_094865_1_0_7"/>
<dbReference type="OrthoDB" id="9799921at2"/>
<dbReference type="SMART" id="SM00987">
    <property type="entry name" value="UreE_C"/>
    <property type="match status" value="1"/>
</dbReference>
<dbReference type="SMART" id="SM00986">
    <property type="entry name" value="UDG"/>
    <property type="match status" value="1"/>
</dbReference>
<dbReference type="InterPro" id="IPR036895">
    <property type="entry name" value="Uracil-DNA_glycosylase-like_sf"/>
</dbReference>
<dbReference type="RefSeq" id="WP_013327081.1">
    <property type="nucleotide sequence ID" value="NC_014506.1"/>
</dbReference>
<name>E0UTG3_SULAO</name>
<dbReference type="Gene3D" id="3.40.470.10">
    <property type="entry name" value="Uracil-DNA glycosylase-like domain"/>
    <property type="match status" value="1"/>
</dbReference>
<accession>E0UTG3</accession>
<dbReference type="KEGG" id="sua:Saut_1280"/>
<dbReference type="InterPro" id="IPR026353">
    <property type="entry name" value="Hypoxan-DNA_Glyclase"/>
</dbReference>
<dbReference type="AlphaFoldDB" id="E0UTG3"/>
<dbReference type="EMBL" id="CP002205">
    <property type="protein sequence ID" value="ADN09328.1"/>
    <property type="molecule type" value="Genomic_DNA"/>
</dbReference>
<gene>
    <name evidence="2" type="ordered locus">Saut_1280</name>
</gene>
<dbReference type="STRING" id="563040.Saut_1280"/>
<feature type="domain" description="Uracil-DNA glycosylase-like" evidence="1">
    <location>
        <begin position="8"/>
        <end position="159"/>
    </location>
</feature>
<dbReference type="Proteomes" id="UP000007803">
    <property type="component" value="Chromosome"/>
</dbReference>
<evidence type="ECO:0000313" key="2">
    <source>
        <dbReference type="EMBL" id="ADN09328.1"/>
    </source>
</evidence>
<dbReference type="Pfam" id="PF03167">
    <property type="entry name" value="UDG"/>
    <property type="match status" value="1"/>
</dbReference>
<dbReference type="InterPro" id="IPR005122">
    <property type="entry name" value="Uracil-DNA_glycosylase-like"/>
</dbReference>
<proteinExistence type="predicted"/>
<protein>
    <recommendedName>
        <fullName evidence="1">Uracil-DNA glycosylase-like domain-containing protein</fullName>
    </recommendedName>
</protein>
<reference evidence="3" key="1">
    <citation type="journal article" date="2010" name="Stand. Genomic Sci.">
        <title>Complete genome sequence of Sulfurimonas autotrophica type strain (OK10).</title>
        <authorList>
            <person name="Sikorski J."/>
            <person name="Munk C."/>
            <person name="Lapidus A."/>
            <person name="Djao O."/>
            <person name="Lucas S."/>
            <person name="Glavina Del Rio T."/>
            <person name="Nolan M."/>
            <person name="Tice H."/>
            <person name="Han C."/>
            <person name="Cheng J."/>
            <person name="Tapia R."/>
            <person name="Goodwin L."/>
            <person name="Pitluck S."/>
            <person name="Liolios K."/>
            <person name="Ivanova N."/>
            <person name="Mavromatis K."/>
            <person name="Mikhailova N."/>
            <person name="Pati A."/>
            <person name="Sims D."/>
            <person name="Meincke L."/>
            <person name="Brettin T."/>
            <person name="Detter J."/>
            <person name="Chen A."/>
            <person name="Palaniappan K."/>
            <person name="Land M."/>
            <person name="Hauser L."/>
            <person name="Chang Y."/>
            <person name="Jeffries C."/>
            <person name="Rohde M."/>
            <person name="Lang E."/>
            <person name="Spring S."/>
            <person name="Goker M."/>
            <person name="Woyke T."/>
            <person name="Bristow J."/>
            <person name="Eisen J."/>
            <person name="Markowitz V."/>
            <person name="Hugenholtz P."/>
            <person name="Kyrpides N."/>
            <person name="Klenk H."/>
        </authorList>
    </citation>
    <scope>NUCLEOTIDE SEQUENCE [LARGE SCALE GENOMIC DNA]</scope>
    <source>
        <strain evidence="3">ATCC BAA-671 / DSM 16294 / JCM 11897 / OK10</strain>
    </source>
</reference>
<evidence type="ECO:0000313" key="3">
    <source>
        <dbReference type="Proteomes" id="UP000007803"/>
    </source>
</evidence>
<evidence type="ECO:0000259" key="1">
    <source>
        <dbReference type="SMART" id="SM00986"/>
    </source>
</evidence>
<keyword evidence="3" id="KW-1185">Reference proteome</keyword>
<dbReference type="SUPFAM" id="SSF52141">
    <property type="entry name" value="Uracil-DNA glycosylase-like"/>
    <property type="match status" value="1"/>
</dbReference>